<evidence type="ECO:0000259" key="1">
    <source>
        <dbReference type="PROSITE" id="PS51736"/>
    </source>
</evidence>
<dbReference type="EMBL" id="SLWS01000010">
    <property type="protein sequence ID" value="TCO53502.1"/>
    <property type="molecule type" value="Genomic_DNA"/>
</dbReference>
<dbReference type="PANTHER" id="PTHR30461">
    <property type="entry name" value="DNA-INVERTASE FROM LAMBDOID PROPHAGE"/>
    <property type="match status" value="1"/>
</dbReference>
<gene>
    <name evidence="3" type="ORF">EV192_11091</name>
</gene>
<dbReference type="InterPro" id="IPR036162">
    <property type="entry name" value="Resolvase-like_N_sf"/>
</dbReference>
<dbReference type="SUPFAM" id="SSF53041">
    <property type="entry name" value="Resolvase-like"/>
    <property type="match status" value="1"/>
</dbReference>
<dbReference type="PROSITE" id="PS51736">
    <property type="entry name" value="RECOMBINASES_3"/>
    <property type="match status" value="1"/>
</dbReference>
<feature type="domain" description="Recombinase" evidence="2">
    <location>
        <begin position="189"/>
        <end position="293"/>
    </location>
</feature>
<dbReference type="InterPro" id="IPR038109">
    <property type="entry name" value="DNA_bind_recomb_sf"/>
</dbReference>
<keyword evidence="4" id="KW-1185">Reference proteome</keyword>
<evidence type="ECO:0000313" key="3">
    <source>
        <dbReference type="EMBL" id="TCO53502.1"/>
    </source>
</evidence>
<accession>A0A4R2J7B1</accession>
<dbReference type="Pfam" id="PF00239">
    <property type="entry name" value="Resolvase"/>
    <property type="match status" value="1"/>
</dbReference>
<evidence type="ECO:0000259" key="2">
    <source>
        <dbReference type="PROSITE" id="PS51737"/>
    </source>
</evidence>
<dbReference type="CDD" id="cd00338">
    <property type="entry name" value="Ser_Recombinase"/>
    <property type="match status" value="1"/>
</dbReference>
<organism evidence="3 4">
    <name type="scientific">Actinocrispum wychmicini</name>
    <dbReference type="NCBI Taxonomy" id="1213861"/>
    <lineage>
        <taxon>Bacteria</taxon>
        <taxon>Bacillati</taxon>
        <taxon>Actinomycetota</taxon>
        <taxon>Actinomycetes</taxon>
        <taxon>Pseudonocardiales</taxon>
        <taxon>Pseudonocardiaceae</taxon>
        <taxon>Actinocrispum</taxon>
    </lineage>
</organism>
<dbReference type="PANTHER" id="PTHR30461:SF23">
    <property type="entry name" value="DNA RECOMBINASE-RELATED"/>
    <property type="match status" value="1"/>
</dbReference>
<protein>
    <submittedName>
        <fullName evidence="3">DNA invertase Pin-like site-specific DNA recombinase</fullName>
    </submittedName>
</protein>
<name>A0A4R2J7B1_9PSEU</name>
<sequence length="506" mass="57925">MERERRSKAIRAGRDGRDQRLNAGAVAGQPAAVYCRISKADDDDQTGVDRQERLCREVADRLGLVVTSDSVFVDPNRSAWKRDRKRPGWDKLIDAMRNGRFRNVIVYHPDRLMRQPKDLEELLTISDEYGIVLHGQANRRDLSDPDDRFFLRIEVAHACRSSDDTSRRIKDKLADRALDGLPHTPGRRRFGYTIDGMTIIEDEAEVIRDVYSAYLDGMSPRDISAMLTERGFKTVFGNTAWSASTVRRLLSSPYLTGILVFRGEMIGEGAWSAIIDRGTWNEVQERRAMRASAYKIRANRYYFLRGLVMCRKCATHMSGSGTTSTPEERQGKSKRWPMYRCTRSTVFDKKVRCARGIGAAPLEKFVVDAAIELLTTLDLSGSPAAVTLTKREKEAITADEQELAELKDMWKQREVSTREYREMRRTVEERISKIRHKTAVRPTADVLAGLVGEHARDRWNELVAREDYERMNAVLRFLFAAVIIDEHRGPSNKFDYSRIEIEPNPL</sequence>
<dbReference type="Proteomes" id="UP000295680">
    <property type="component" value="Unassembled WGS sequence"/>
</dbReference>
<evidence type="ECO:0000313" key="4">
    <source>
        <dbReference type="Proteomes" id="UP000295680"/>
    </source>
</evidence>
<dbReference type="Pfam" id="PF07508">
    <property type="entry name" value="Recombinase"/>
    <property type="match status" value="1"/>
</dbReference>
<dbReference type="PROSITE" id="PS51737">
    <property type="entry name" value="RECOMBINASE_DNA_BIND"/>
    <property type="match status" value="1"/>
</dbReference>
<dbReference type="Gene3D" id="3.90.1750.20">
    <property type="entry name" value="Putative Large Serine Recombinase, Chain B, Domain 2"/>
    <property type="match status" value="1"/>
</dbReference>
<dbReference type="SMART" id="SM00857">
    <property type="entry name" value="Resolvase"/>
    <property type="match status" value="1"/>
</dbReference>
<dbReference type="AlphaFoldDB" id="A0A4R2J7B1"/>
<comment type="caution">
    <text evidence="3">The sequence shown here is derived from an EMBL/GenBank/DDBJ whole genome shotgun (WGS) entry which is preliminary data.</text>
</comment>
<dbReference type="InterPro" id="IPR011109">
    <property type="entry name" value="DNA_bind_recombinase_dom"/>
</dbReference>
<proteinExistence type="predicted"/>
<dbReference type="GO" id="GO:0003677">
    <property type="term" value="F:DNA binding"/>
    <property type="evidence" value="ECO:0007669"/>
    <property type="project" value="InterPro"/>
</dbReference>
<dbReference type="Gene3D" id="3.40.50.1390">
    <property type="entry name" value="Resolvase, N-terminal catalytic domain"/>
    <property type="match status" value="1"/>
</dbReference>
<feature type="domain" description="Resolvase/invertase-type recombinase catalytic" evidence="1">
    <location>
        <begin position="30"/>
        <end position="180"/>
    </location>
</feature>
<reference evidence="3 4" key="1">
    <citation type="submission" date="2019-03" db="EMBL/GenBank/DDBJ databases">
        <title>Genomic Encyclopedia of Type Strains, Phase IV (KMG-IV): sequencing the most valuable type-strain genomes for metagenomic binning, comparative biology and taxonomic classification.</title>
        <authorList>
            <person name="Goeker M."/>
        </authorList>
    </citation>
    <scope>NUCLEOTIDE SEQUENCE [LARGE SCALE GENOMIC DNA]</scope>
    <source>
        <strain evidence="3 4">DSM 45934</strain>
    </source>
</reference>
<dbReference type="InterPro" id="IPR006119">
    <property type="entry name" value="Resolv_N"/>
</dbReference>
<dbReference type="GO" id="GO:0000150">
    <property type="term" value="F:DNA strand exchange activity"/>
    <property type="evidence" value="ECO:0007669"/>
    <property type="project" value="InterPro"/>
</dbReference>
<dbReference type="InterPro" id="IPR050639">
    <property type="entry name" value="SSR_resolvase"/>
</dbReference>